<name>X1ULP5_9ZZZZ</name>
<evidence type="ECO:0000313" key="1">
    <source>
        <dbReference type="EMBL" id="GAI93274.1"/>
    </source>
</evidence>
<accession>X1ULP5</accession>
<dbReference type="EMBL" id="BARW01015310">
    <property type="protein sequence ID" value="GAI93274.1"/>
    <property type="molecule type" value="Genomic_DNA"/>
</dbReference>
<proteinExistence type="predicted"/>
<dbReference type="AlphaFoldDB" id="X1ULP5"/>
<protein>
    <submittedName>
        <fullName evidence="1">Uncharacterized protein</fullName>
    </submittedName>
</protein>
<gene>
    <name evidence="1" type="ORF">S12H4_26903</name>
</gene>
<sequence length="42" mass="4623">MATHWGATLGLIGTGIVTILEAKKGGLHDVIRSWTGWDWNYP</sequence>
<reference evidence="1" key="1">
    <citation type="journal article" date="2014" name="Front. Microbiol.">
        <title>High frequency of phylogenetically diverse reductive dehalogenase-homologous genes in deep subseafloor sedimentary metagenomes.</title>
        <authorList>
            <person name="Kawai M."/>
            <person name="Futagami T."/>
            <person name="Toyoda A."/>
            <person name="Takaki Y."/>
            <person name="Nishi S."/>
            <person name="Hori S."/>
            <person name="Arai W."/>
            <person name="Tsubouchi T."/>
            <person name="Morono Y."/>
            <person name="Uchiyama I."/>
            <person name="Ito T."/>
            <person name="Fujiyama A."/>
            <person name="Inagaki F."/>
            <person name="Takami H."/>
        </authorList>
    </citation>
    <scope>NUCLEOTIDE SEQUENCE</scope>
    <source>
        <strain evidence="1">Expedition CK06-06</strain>
    </source>
</reference>
<feature type="non-terminal residue" evidence="1">
    <location>
        <position position="42"/>
    </location>
</feature>
<comment type="caution">
    <text evidence="1">The sequence shown here is derived from an EMBL/GenBank/DDBJ whole genome shotgun (WGS) entry which is preliminary data.</text>
</comment>
<organism evidence="1">
    <name type="scientific">marine sediment metagenome</name>
    <dbReference type="NCBI Taxonomy" id="412755"/>
    <lineage>
        <taxon>unclassified sequences</taxon>
        <taxon>metagenomes</taxon>
        <taxon>ecological metagenomes</taxon>
    </lineage>
</organism>